<gene>
    <name evidence="2" type="ORF">QF118_13455</name>
</gene>
<feature type="transmembrane region" description="Helical" evidence="1">
    <location>
        <begin position="153"/>
        <end position="173"/>
    </location>
</feature>
<dbReference type="EMBL" id="CP124616">
    <property type="protein sequence ID" value="WGW02933.1"/>
    <property type="molecule type" value="Genomic_DNA"/>
</dbReference>
<evidence type="ECO:0000313" key="2">
    <source>
        <dbReference type="EMBL" id="WGW02933.1"/>
    </source>
</evidence>
<dbReference type="Proteomes" id="UP001241605">
    <property type="component" value="Chromosome"/>
</dbReference>
<dbReference type="RefSeq" id="WP_282299562.1">
    <property type="nucleotide sequence ID" value="NZ_CP124616.1"/>
</dbReference>
<protein>
    <submittedName>
        <fullName evidence="2">Uncharacterized protein</fullName>
    </submittedName>
</protein>
<keyword evidence="3" id="KW-1185">Reference proteome</keyword>
<feature type="transmembrane region" description="Helical" evidence="1">
    <location>
        <begin position="80"/>
        <end position="102"/>
    </location>
</feature>
<sequence>MARTLRKQTHQDFRRRIKSVDPTFYRNGERGAMKDATAQRPIGSALLGFGWAYLVISVANNRTVIEQSLHQGNLHTDYHGYVLMALAALLAASGVMLLLHLVRYFTKTGGKKRNSGGLLVGALGALVLVYTPTSVWDAGFDMMDGNSRSFVQTASATMSGAIPSIDLGSVAFVSSQGR</sequence>
<feature type="transmembrane region" description="Helical" evidence="1">
    <location>
        <begin position="114"/>
        <end position="133"/>
    </location>
</feature>
<keyword evidence="1" id="KW-0812">Transmembrane</keyword>
<keyword evidence="1" id="KW-0472">Membrane</keyword>
<evidence type="ECO:0000313" key="3">
    <source>
        <dbReference type="Proteomes" id="UP001241605"/>
    </source>
</evidence>
<evidence type="ECO:0000256" key="1">
    <source>
        <dbReference type="SAM" id="Phobius"/>
    </source>
</evidence>
<reference evidence="2 3" key="1">
    <citation type="submission" date="2023-05" db="EMBL/GenBank/DDBJ databases">
        <title>YMD87, complete Genome.</title>
        <authorList>
            <person name="Zhang J."/>
            <person name="Xu X."/>
        </authorList>
    </citation>
    <scope>NUCLEOTIDE SEQUENCE [LARGE SCALE GENOMIC DNA]</scope>
    <source>
        <strain evidence="2 3">YMD87</strain>
    </source>
</reference>
<feature type="transmembrane region" description="Helical" evidence="1">
    <location>
        <begin position="42"/>
        <end position="60"/>
    </location>
</feature>
<name>A0ABY8QFY6_9RHOB</name>
<keyword evidence="1" id="KW-1133">Transmembrane helix</keyword>
<proteinExistence type="predicted"/>
<organism evidence="2 3">
    <name type="scientific">Tropicibacter oceani</name>
    <dbReference type="NCBI Taxonomy" id="3058420"/>
    <lineage>
        <taxon>Bacteria</taxon>
        <taxon>Pseudomonadati</taxon>
        <taxon>Pseudomonadota</taxon>
        <taxon>Alphaproteobacteria</taxon>
        <taxon>Rhodobacterales</taxon>
        <taxon>Roseobacteraceae</taxon>
        <taxon>Tropicibacter</taxon>
    </lineage>
</organism>
<accession>A0ABY8QFY6</accession>